<keyword evidence="8" id="KW-0256">Endoplasmic reticulum</keyword>
<dbReference type="InterPro" id="IPR017972">
    <property type="entry name" value="Cyt_P450_CS"/>
</dbReference>
<organism evidence="17 18">
    <name type="scientific">Chilo suppressalis</name>
    <name type="common">Asiatic rice borer moth</name>
    <dbReference type="NCBI Taxonomy" id="168631"/>
    <lineage>
        <taxon>Eukaryota</taxon>
        <taxon>Metazoa</taxon>
        <taxon>Ecdysozoa</taxon>
        <taxon>Arthropoda</taxon>
        <taxon>Hexapoda</taxon>
        <taxon>Insecta</taxon>
        <taxon>Pterygota</taxon>
        <taxon>Neoptera</taxon>
        <taxon>Endopterygota</taxon>
        <taxon>Lepidoptera</taxon>
        <taxon>Glossata</taxon>
        <taxon>Ditrysia</taxon>
        <taxon>Pyraloidea</taxon>
        <taxon>Crambidae</taxon>
        <taxon>Crambinae</taxon>
        <taxon>Chilo</taxon>
    </lineage>
</organism>
<keyword evidence="16" id="KW-0812">Transmembrane</keyword>
<evidence type="ECO:0000313" key="17">
    <source>
        <dbReference type="EMBL" id="CAH0403825.1"/>
    </source>
</evidence>
<evidence type="ECO:0000256" key="1">
    <source>
        <dbReference type="ARBA" id="ARBA00001971"/>
    </source>
</evidence>
<reference evidence="17" key="1">
    <citation type="submission" date="2021-12" db="EMBL/GenBank/DDBJ databases">
        <authorList>
            <person name="King R."/>
        </authorList>
    </citation>
    <scope>NUCLEOTIDE SEQUENCE</scope>
</reference>
<dbReference type="EC" id="1.14.14.1" evidence="5"/>
<accession>A0ABN8B3T1</accession>
<dbReference type="PANTHER" id="PTHR24292:SF104">
    <property type="entry name" value="CYTOCHROME P450 308A1-RELATED"/>
    <property type="match status" value="1"/>
</dbReference>
<dbReference type="PROSITE" id="PS00086">
    <property type="entry name" value="CYTOCHROME_P450"/>
    <property type="match status" value="1"/>
</dbReference>
<dbReference type="CDD" id="cd11056">
    <property type="entry name" value="CYP6-like"/>
    <property type="match status" value="1"/>
</dbReference>
<keyword evidence="9" id="KW-0492">Microsome</keyword>
<evidence type="ECO:0000256" key="11">
    <source>
        <dbReference type="ARBA" id="ARBA00023004"/>
    </source>
</evidence>
<dbReference type="PRINTS" id="PR00463">
    <property type="entry name" value="EP450I"/>
</dbReference>
<keyword evidence="10 15" id="KW-0560">Oxidoreductase</keyword>
<evidence type="ECO:0000256" key="2">
    <source>
        <dbReference type="ARBA" id="ARBA00004174"/>
    </source>
</evidence>
<name>A0ABN8B3T1_CHISP</name>
<feature type="transmembrane region" description="Helical" evidence="16">
    <location>
        <begin position="6"/>
        <end position="21"/>
    </location>
</feature>
<evidence type="ECO:0000256" key="9">
    <source>
        <dbReference type="ARBA" id="ARBA00022848"/>
    </source>
</evidence>
<keyword evidence="16" id="KW-1133">Transmembrane helix</keyword>
<evidence type="ECO:0000313" key="18">
    <source>
        <dbReference type="Proteomes" id="UP001153292"/>
    </source>
</evidence>
<dbReference type="EMBL" id="OU963919">
    <property type="protein sequence ID" value="CAH0403825.1"/>
    <property type="molecule type" value="Genomic_DNA"/>
</dbReference>
<dbReference type="InterPro" id="IPR002401">
    <property type="entry name" value="Cyt_P450_E_grp-I"/>
</dbReference>
<evidence type="ECO:0000256" key="3">
    <source>
        <dbReference type="ARBA" id="ARBA00004406"/>
    </source>
</evidence>
<gene>
    <name evidence="17" type="ORF">CHILSU_LOCUS7115</name>
</gene>
<evidence type="ECO:0000256" key="14">
    <source>
        <dbReference type="ARBA" id="ARBA00047827"/>
    </source>
</evidence>
<keyword evidence="11 15" id="KW-0408">Iron</keyword>
<evidence type="ECO:0000256" key="5">
    <source>
        <dbReference type="ARBA" id="ARBA00012109"/>
    </source>
</evidence>
<proteinExistence type="inferred from homology"/>
<evidence type="ECO:0000256" key="10">
    <source>
        <dbReference type="ARBA" id="ARBA00023002"/>
    </source>
</evidence>
<keyword evidence="13 16" id="KW-0472">Membrane</keyword>
<evidence type="ECO:0000256" key="13">
    <source>
        <dbReference type="ARBA" id="ARBA00023136"/>
    </source>
</evidence>
<sequence>MAYAPIFLTLSVLCVIFYYYLKRSKQFWKRFNVVGPEPDLLFGNYKELIFRRTTNPELQEQIYRAYPKEKVVGLYRFNTPMLLLRDLDLIQQVFIRNFDSFVNRGAEFGDKLGDNLAGSSDDTWRLLRSRLSPIFTSGKLKNMLYLMERCGDKMLEYLEPKTSTAYECDIISIIKKYTVASISACAFGVDMDLNNPDKKLEQIDKMIFTQYYALELFFICPGLLKKMGVNVVPKVIHDYFVSLVNVIKKQRNGVPSNRKDFMDLLLEMKNMSELKGAQKNENDEAKVLQITDTLIAAQAMIFYAGGFETSATTVSFLLHELAKHQDIQDKVVAEIKDVLDESNGEINLDTFKKLTYTAQAIDETLRMYSIADLQRKVSAPSWTIPGTNITLKRDDYVVVPTRGIHFDEKYYPDPYKFDPERFSPENVKSRHPCAYMPFGLGPRHCIGMRFAKIQSNTHIKSV</sequence>
<evidence type="ECO:0000256" key="16">
    <source>
        <dbReference type="SAM" id="Phobius"/>
    </source>
</evidence>
<comment type="cofactor">
    <cofactor evidence="1">
        <name>heme</name>
        <dbReference type="ChEBI" id="CHEBI:30413"/>
    </cofactor>
</comment>
<dbReference type="Pfam" id="PF00067">
    <property type="entry name" value="p450"/>
    <property type="match status" value="1"/>
</dbReference>
<evidence type="ECO:0000256" key="12">
    <source>
        <dbReference type="ARBA" id="ARBA00023033"/>
    </source>
</evidence>
<keyword evidence="6 15" id="KW-0349">Heme</keyword>
<keyword evidence="7 15" id="KW-0479">Metal-binding</keyword>
<keyword evidence="12 15" id="KW-0503">Monooxygenase</keyword>
<dbReference type="InterPro" id="IPR036396">
    <property type="entry name" value="Cyt_P450_sf"/>
</dbReference>
<evidence type="ECO:0000256" key="6">
    <source>
        <dbReference type="ARBA" id="ARBA00022617"/>
    </source>
</evidence>
<protein>
    <recommendedName>
        <fullName evidence="5">unspecific monooxygenase</fullName>
        <ecNumber evidence="5">1.14.14.1</ecNumber>
    </recommendedName>
</protein>
<evidence type="ECO:0000256" key="8">
    <source>
        <dbReference type="ARBA" id="ARBA00022824"/>
    </source>
</evidence>
<dbReference type="InterPro" id="IPR001128">
    <property type="entry name" value="Cyt_P450"/>
</dbReference>
<dbReference type="PANTHER" id="PTHR24292">
    <property type="entry name" value="CYTOCHROME P450"/>
    <property type="match status" value="1"/>
</dbReference>
<dbReference type="InterPro" id="IPR050476">
    <property type="entry name" value="Insect_CytP450_Detox"/>
</dbReference>
<dbReference type="Proteomes" id="UP001153292">
    <property type="component" value="Chromosome 26"/>
</dbReference>
<dbReference type="PRINTS" id="PR00385">
    <property type="entry name" value="P450"/>
</dbReference>
<comment type="catalytic activity">
    <reaction evidence="14">
        <text>an organic molecule + reduced [NADPH--hemoprotein reductase] + O2 = an alcohol + oxidized [NADPH--hemoprotein reductase] + H2O + H(+)</text>
        <dbReference type="Rhea" id="RHEA:17149"/>
        <dbReference type="Rhea" id="RHEA-COMP:11964"/>
        <dbReference type="Rhea" id="RHEA-COMP:11965"/>
        <dbReference type="ChEBI" id="CHEBI:15377"/>
        <dbReference type="ChEBI" id="CHEBI:15378"/>
        <dbReference type="ChEBI" id="CHEBI:15379"/>
        <dbReference type="ChEBI" id="CHEBI:30879"/>
        <dbReference type="ChEBI" id="CHEBI:57618"/>
        <dbReference type="ChEBI" id="CHEBI:58210"/>
        <dbReference type="ChEBI" id="CHEBI:142491"/>
        <dbReference type="EC" id="1.14.14.1"/>
    </reaction>
</comment>
<dbReference type="SUPFAM" id="SSF48264">
    <property type="entry name" value="Cytochrome P450"/>
    <property type="match status" value="1"/>
</dbReference>
<keyword evidence="18" id="KW-1185">Reference proteome</keyword>
<comment type="similarity">
    <text evidence="4 15">Belongs to the cytochrome P450 family.</text>
</comment>
<evidence type="ECO:0000256" key="7">
    <source>
        <dbReference type="ARBA" id="ARBA00022723"/>
    </source>
</evidence>
<evidence type="ECO:0000256" key="4">
    <source>
        <dbReference type="ARBA" id="ARBA00010617"/>
    </source>
</evidence>
<evidence type="ECO:0000256" key="15">
    <source>
        <dbReference type="RuleBase" id="RU000461"/>
    </source>
</evidence>
<comment type="subcellular location">
    <subcellularLocation>
        <location evidence="3">Endoplasmic reticulum membrane</location>
        <topology evidence="3">Peripheral membrane protein</topology>
    </subcellularLocation>
    <subcellularLocation>
        <location evidence="2">Microsome membrane</location>
        <topology evidence="2">Peripheral membrane protein</topology>
    </subcellularLocation>
</comment>
<dbReference type="Gene3D" id="1.10.630.10">
    <property type="entry name" value="Cytochrome P450"/>
    <property type="match status" value="1"/>
</dbReference>